<organism evidence="1 2">
    <name type="scientific">Kaistella daneshvariae</name>
    <dbReference type="NCBI Taxonomy" id="2487074"/>
    <lineage>
        <taxon>Bacteria</taxon>
        <taxon>Pseudomonadati</taxon>
        <taxon>Bacteroidota</taxon>
        <taxon>Flavobacteriia</taxon>
        <taxon>Flavobacteriales</taxon>
        <taxon>Weeksellaceae</taxon>
        <taxon>Chryseobacterium group</taxon>
        <taxon>Kaistella</taxon>
    </lineage>
</organism>
<dbReference type="RefSeq" id="WP_124756822.1">
    <property type="nucleotide sequence ID" value="NZ_CBCRWA010000004.1"/>
</dbReference>
<dbReference type="SUPFAM" id="SSF55874">
    <property type="entry name" value="ATPase domain of HSP90 chaperone/DNA topoisomerase II/histidine kinase"/>
    <property type="match status" value="1"/>
</dbReference>
<dbReference type="Proteomes" id="UP000274483">
    <property type="component" value="Chromosome"/>
</dbReference>
<proteinExistence type="predicted"/>
<sequence length="1443" mass="169029">MKIKSAKSFRFWYKTKIKEIEKTDQTHNENFVGTYHKENGKKTIKGFFEMYHGDKPDIASYLPSILKIAEDGQAIYEFLQNAVDCGSTHFYIFYNDKYFLAINNGSPFDVEGLQSILNIAQTTKKDPDKIGRFGIGFKLAHRLVGKNEGTDELVRQYKGPILFSWAKLKDLESLLNNEQIEPLVPNKENYQEFINSPYLLKLLLTNFPSDPNERVKDINYQDKILFPQSELKELIDFLNENFQQHSDSLKKNVLKQGSLFFIKLGEDKKKLLDKDYSELVNGIQYSMNTLKRLQKVYINNDDIGKIPLQLEEGAIKKGSDVFEQISPEYKEFDIKFAIGFKTIKFGNEKSYEQIKLLKEKPNFYKYFPMGDEINGLGFIVHCDSFSNEANRRKLHEDDVNRNLFPELAKFVTQRLDEYKANDRNKFLNLYASLLLSDVPERQNNKWLKSVFYDVLHNYIKTNLPTKTDISDNPQNVKINKLKQQLNLSDFGLNNIKWFEWDNEADDILINEAKNKVGIESWDIRDIVENANIESVNNWIEQNCNNETYKTFLKDLEESSLRIKTKERICQIKLFKFSNDKFYSLNEIISLKDKFGKTSFKFTNCFFSNNKTKKIKNELIKLGLVVSELPVEDYHHIFSSIILPDDKKHYDLIAKWCVENANKLTSEEKKNLFLNFINETTKFDNVAEGTLKDLCLFSDSNSEIKPLNKLVDFNFNTPNWLNTYKIKSDEFFAELKPFLISETETLFQHIYLPKQDIILSELTEAKEIKSLIKLYQDNQRQFFKEFIIKKTENSFSIAKKTSNTYQVQSADPEVRKFIDTNCANNLFVLPEKFLDFKEEDGIIKAFDLHSKILDFVNIEEHKETIIDIIRYDEPKRKFLQKLSEFRFNPKTIYTKDNYEYKILDLACSELKENDYQTFRNKFVIETETRNFKLSEIPPFTDKVKIANKEFSLSKILPATHQNSNLVGDLISLFTKQGVSNEKLNALFGVDEELDIEDIFEKYTEQTEVFENTEQFFFLIFYNKHIKKIDLSKLGFDLNYAVFPSEFALEKEKLPEYLQNWITKKEIDLSELDEIGVFTENSTLVSLREFFLSKTDFNVNTIAEKLSSNEIMLLNTFELLKEKGIELSNKNEFSVFKEIVRVINSSRANGQELKIQDKHAFDVLEEKSTEWKSVNNFSIYLYQGALPKIVKLDKNQDYVFYQYNDTDFAVNGNAIFINENTDSKKTLQKVASDDSNKFSFEELWSLFEDNNKDKNKEKQEANSTFLVEVNEFISELEGTEWNDFVPELKNILELSVSHPKEKQKLFNLIAKIKLAKELDIHFEVANKDYNHLENGNEKYFVHSARGAFAYIHPNEILKMKDAGYKMALDFNTKSRIKIYETAEEILQLNTNHILAYQYEKTMEELFSFCQANKDANKHLLIIDKNNSGEKSRALLKLLNIEDDYQ</sequence>
<dbReference type="GO" id="GO:0005524">
    <property type="term" value="F:ATP binding"/>
    <property type="evidence" value="ECO:0007669"/>
    <property type="project" value="UniProtKB-KW"/>
</dbReference>
<reference evidence="1 2" key="1">
    <citation type="submission" date="2018-11" db="EMBL/GenBank/DDBJ databases">
        <title>Proposal to divide the Flavobacteriaceae and reorganize its genera based on Amino Acid Identity values calculated from whole genome sequences.</title>
        <authorList>
            <person name="Nicholson A.C."/>
            <person name="Gulvik C.A."/>
            <person name="Whitney A.M."/>
            <person name="Humrighouse B.W."/>
            <person name="Bell M."/>
            <person name="Holmes B."/>
            <person name="Steigerwalt A.G."/>
            <person name="Villarma A."/>
            <person name="Sheth M."/>
            <person name="Batra D."/>
            <person name="Pryor J."/>
            <person name="Bernardet J.-F."/>
            <person name="Hugo C."/>
            <person name="Kampfer P."/>
            <person name="Newman J.D."/>
            <person name="McQuiston J.R."/>
        </authorList>
    </citation>
    <scope>NUCLEOTIDE SEQUENCE [LARGE SCALE GENOMIC DNA]</scope>
    <source>
        <strain evidence="1 2">H3001</strain>
    </source>
</reference>
<evidence type="ECO:0000313" key="1">
    <source>
        <dbReference type="EMBL" id="AZI66159.1"/>
    </source>
</evidence>
<gene>
    <name evidence="1" type="ORF">EIB71_00010</name>
</gene>
<dbReference type="EMBL" id="CP034158">
    <property type="protein sequence ID" value="AZI66159.1"/>
    <property type="molecule type" value="Genomic_DNA"/>
</dbReference>
<evidence type="ECO:0000313" key="2">
    <source>
        <dbReference type="Proteomes" id="UP000274483"/>
    </source>
</evidence>
<name>A0ABM7C5C6_9FLAO</name>
<dbReference type="NCBIfam" id="NF047352">
    <property type="entry name" value="P_loop_sacsin"/>
    <property type="match status" value="1"/>
</dbReference>
<accession>A0ABM7C5C6</accession>
<keyword evidence="1" id="KW-0547">Nucleotide-binding</keyword>
<protein>
    <submittedName>
        <fullName evidence="1">ATP-binding protein</fullName>
    </submittedName>
</protein>
<dbReference type="InterPro" id="IPR036890">
    <property type="entry name" value="HATPase_C_sf"/>
</dbReference>
<keyword evidence="1" id="KW-0067">ATP-binding</keyword>
<keyword evidence="2" id="KW-1185">Reference proteome</keyword>